<evidence type="ECO:0000256" key="4">
    <source>
        <dbReference type="SAM" id="SignalP"/>
    </source>
</evidence>
<evidence type="ECO:0000256" key="1">
    <source>
        <dbReference type="ARBA" id="ARBA00022729"/>
    </source>
</evidence>
<dbReference type="InterPro" id="IPR039426">
    <property type="entry name" value="TonB-dep_rcpt-like"/>
</dbReference>
<dbReference type="NCBIfam" id="TIGR04056">
    <property type="entry name" value="OMP_RagA_SusC"/>
    <property type="match status" value="1"/>
</dbReference>
<organism evidence="6 7">
    <name type="scientific">Bacteroides cellulosilyticus</name>
    <dbReference type="NCBI Taxonomy" id="246787"/>
    <lineage>
        <taxon>Bacteria</taxon>
        <taxon>Pseudomonadati</taxon>
        <taxon>Bacteroidota</taxon>
        <taxon>Bacteroidia</taxon>
        <taxon>Bacteroidales</taxon>
        <taxon>Bacteroidaceae</taxon>
        <taxon>Bacteroides</taxon>
    </lineage>
</organism>
<name>A0A0P0GHX5_9BACE</name>
<dbReference type="InterPro" id="IPR008969">
    <property type="entry name" value="CarboxyPept-like_regulatory"/>
</dbReference>
<sequence>MKKEEIFSRKTQSRYLSAAKIICLSFLFSIPVTQAFAESIRETAAMNVVQQQKSVKGTVVDTTGEPVIGANIKAQGTDTGTITDLDGNFSLVIPASAKLEVSFIGYVTQVVSVPANGIVNVTLAEDSKLLDEVVVVGYGTQKKAHLTGSISTVNPNDLKEMPYSNMGAMLAGTVAGLNVSGGDGRPGVGATMTIRDPFSTGVSGSTTAPIYVIDGVIQSDNPRNGISASEAFNNLDPNEIESISILKDAAAAVYGARGAQGAIIVTTKKGSKDGKPRISYTGSVTMNDEISRPKMLDAYQYGQFWNGFKGADGNDAIGNRKKDLFQLDELEAMKSMNYDWLDKAWSAAYSTKHNVNISGGGNNSSYFGSISYQSQEGNLSMLDYDRWNYRVGMSTTVAKHLKVNLSISGNYGDRKTTFNKIGGEKDDNDYLALLTTPRYVPWSVENDKGEDIWLLRYGPKNTNSSVLGNSNYLRYNYFAVEDLGNQKQTKTQDMTINGSLEYDFDWLETLKGLKLRFSYAKSIGNTEGRQLGSKYNGYYFTTRGGSGNHLYIDEGAPSNNLTLPSNMKTQSVDNGNRVLRDFDRTDNYQVNFQASYARDFGKHSVSAMFAMEKREMNYEFSRILKEGPLNGDLANGETNTATGSVSSSSQTARSESGDLSYIGRVNYAYDGRYLFEFLIRSDASTKFSPDNYWGVFPSVSVGWIVSEEKWYKLDWMDYLKVRASFGILGQDNTAAWLWRQRYTYQANYGAIFGTSPSNNLGWALKTEAAPNYDAHWDKDYKFNLGIDMKFLKNRLSVGIDAYLDKRTDMLVVRSGVPVTVGAKSAAENFDAVDNYGVELSLGWRDHVSDFNYSVQLNGQWRDARYRKKDWPAISTYKDVYRNGPVDMGQWGYDCLGMFRNQAEIDKFVEDYNITQYMGYKPDQIKPGMLIYRDVRGEQNPDGSYKDADGIVDDKDMVRLSRRKSNPYGMSLILGGSWKGISLNANISSSWGGYSTYAGGSYIFMNENSLDGANLPIYWKDMFVPEDVVDDGGNVVVKQNLSAKYPNMKYSMNNEASNFWQISSFRMYLRNVSLGYTLPKEWLSKIGISSCKINVTGTNLFSFFNPYPESYTDPLTGYGTFPALRSWTVGLNLSF</sequence>
<feature type="domain" description="TonB-dependent receptor plug" evidence="5">
    <location>
        <begin position="144"/>
        <end position="262"/>
    </location>
</feature>
<evidence type="ECO:0000256" key="2">
    <source>
        <dbReference type="PROSITE-ProRule" id="PRU01360"/>
    </source>
</evidence>
<keyword evidence="1 4" id="KW-0732">Signal</keyword>
<evidence type="ECO:0000256" key="3">
    <source>
        <dbReference type="SAM" id="MobiDB-lite"/>
    </source>
</evidence>
<feature type="chain" id="PRO_5006047610" evidence="4">
    <location>
        <begin position="38"/>
        <end position="1134"/>
    </location>
</feature>
<proteinExistence type="inferred from homology"/>
<dbReference type="PANTHER" id="PTHR30069">
    <property type="entry name" value="TONB-DEPENDENT OUTER MEMBRANE RECEPTOR"/>
    <property type="match status" value="1"/>
</dbReference>
<evidence type="ECO:0000313" key="6">
    <source>
        <dbReference type="EMBL" id="ALJ62111.1"/>
    </source>
</evidence>
<dbReference type="InterPro" id="IPR012910">
    <property type="entry name" value="Plug_dom"/>
</dbReference>
<dbReference type="RefSeq" id="WP_029428825.1">
    <property type="nucleotide sequence ID" value="NZ_CP012801.1"/>
</dbReference>
<evidence type="ECO:0000313" key="7">
    <source>
        <dbReference type="Proteomes" id="UP000061809"/>
    </source>
</evidence>
<dbReference type="KEGG" id="bcel:BcellWH2_04902"/>
<dbReference type="SUPFAM" id="SSF56935">
    <property type="entry name" value="Porins"/>
    <property type="match status" value="1"/>
</dbReference>
<dbReference type="PROSITE" id="PS52016">
    <property type="entry name" value="TONB_DEPENDENT_REC_3"/>
    <property type="match status" value="1"/>
</dbReference>
<dbReference type="InterPro" id="IPR023996">
    <property type="entry name" value="TonB-dep_OMP_SusC/RagA"/>
</dbReference>
<evidence type="ECO:0000259" key="5">
    <source>
        <dbReference type="Pfam" id="PF07715"/>
    </source>
</evidence>
<feature type="signal peptide" evidence="4">
    <location>
        <begin position="1"/>
        <end position="37"/>
    </location>
</feature>
<keyword evidence="2" id="KW-0812">Transmembrane</keyword>
<keyword evidence="2" id="KW-0813">Transport</keyword>
<dbReference type="InterPro" id="IPR037066">
    <property type="entry name" value="Plug_dom_sf"/>
</dbReference>
<comment type="subcellular location">
    <subcellularLocation>
        <location evidence="2">Cell outer membrane</location>
        <topology evidence="2">Multi-pass membrane protein</topology>
    </subcellularLocation>
</comment>
<dbReference type="FunFam" id="2.60.40.1120:FF:000003">
    <property type="entry name" value="Outer membrane protein Omp121"/>
    <property type="match status" value="1"/>
</dbReference>
<dbReference type="InterPro" id="IPR023997">
    <property type="entry name" value="TonB-dep_OMP_SusC/RagA_CS"/>
</dbReference>
<feature type="compositionally biased region" description="Polar residues" evidence="3">
    <location>
        <begin position="636"/>
        <end position="653"/>
    </location>
</feature>
<keyword evidence="2" id="KW-0998">Cell outer membrane</keyword>
<dbReference type="SUPFAM" id="SSF49464">
    <property type="entry name" value="Carboxypeptidase regulatory domain-like"/>
    <property type="match status" value="1"/>
</dbReference>
<dbReference type="GO" id="GO:0009279">
    <property type="term" value="C:cell outer membrane"/>
    <property type="evidence" value="ECO:0007669"/>
    <property type="project" value="UniProtKB-SubCell"/>
</dbReference>
<keyword evidence="6" id="KW-0675">Receptor</keyword>
<keyword evidence="2" id="KW-1134">Transmembrane beta strand</keyword>
<dbReference type="EMBL" id="CP012801">
    <property type="protein sequence ID" value="ALJ62111.1"/>
    <property type="molecule type" value="Genomic_DNA"/>
</dbReference>
<comment type="similarity">
    <text evidence="2">Belongs to the TonB-dependent receptor family.</text>
</comment>
<feature type="region of interest" description="Disordered" evidence="3">
    <location>
        <begin position="632"/>
        <end position="653"/>
    </location>
</feature>
<dbReference type="Pfam" id="PF13715">
    <property type="entry name" value="CarbopepD_reg_2"/>
    <property type="match status" value="1"/>
</dbReference>
<dbReference type="GO" id="GO:0044718">
    <property type="term" value="P:siderophore transmembrane transport"/>
    <property type="evidence" value="ECO:0007669"/>
    <property type="project" value="TreeGrafter"/>
</dbReference>
<dbReference type="GO" id="GO:0015344">
    <property type="term" value="F:siderophore uptake transmembrane transporter activity"/>
    <property type="evidence" value="ECO:0007669"/>
    <property type="project" value="TreeGrafter"/>
</dbReference>
<dbReference type="Proteomes" id="UP000061809">
    <property type="component" value="Chromosome"/>
</dbReference>
<dbReference type="NCBIfam" id="TIGR04057">
    <property type="entry name" value="SusC_RagA_signa"/>
    <property type="match status" value="1"/>
</dbReference>
<dbReference type="Pfam" id="PF07715">
    <property type="entry name" value="Plug"/>
    <property type="match status" value="1"/>
</dbReference>
<keyword evidence="2" id="KW-0472">Membrane</keyword>
<dbReference type="PATRIC" id="fig|246787.4.peg.5060"/>
<accession>A0A0P0GHX5</accession>
<dbReference type="Gene3D" id="2.170.130.10">
    <property type="entry name" value="TonB-dependent receptor, plug domain"/>
    <property type="match status" value="1"/>
</dbReference>
<protein>
    <submittedName>
        <fullName evidence="6">TonB-dependent Receptor Plug Domain protein</fullName>
    </submittedName>
</protein>
<dbReference type="Gene3D" id="2.60.40.1120">
    <property type="entry name" value="Carboxypeptidase-like, regulatory domain"/>
    <property type="match status" value="1"/>
</dbReference>
<dbReference type="AlphaFoldDB" id="A0A0P0GHX5"/>
<dbReference type="PANTHER" id="PTHR30069:SF29">
    <property type="entry name" value="HEMOGLOBIN AND HEMOGLOBIN-HAPTOGLOBIN-BINDING PROTEIN 1-RELATED"/>
    <property type="match status" value="1"/>
</dbReference>
<gene>
    <name evidence="6" type="ORF">BcellWH2_04902</name>
</gene>
<reference evidence="6 7" key="1">
    <citation type="journal article" date="2015" name="Science">
        <title>Genetic determinants of in vivo fitness and diet responsiveness in multiple human gut Bacteroides.</title>
        <authorList>
            <person name="Wu M."/>
            <person name="McNulty N.P."/>
            <person name="Rodionov D.A."/>
            <person name="Khoroshkin M.S."/>
            <person name="Griffin N.W."/>
            <person name="Cheng J."/>
            <person name="Latreille P."/>
            <person name="Kerstetter R.A."/>
            <person name="Terrapon N."/>
            <person name="Henrissat B."/>
            <person name="Osterman A.L."/>
            <person name="Gordon J.I."/>
        </authorList>
    </citation>
    <scope>NUCLEOTIDE SEQUENCE [LARGE SCALE GENOMIC DNA]</scope>
    <source>
        <strain evidence="6 7">WH2</strain>
    </source>
</reference>